<name>C0EAS5_9FIRM</name>
<dbReference type="Proteomes" id="UP000003340">
    <property type="component" value="Unassembled WGS sequence"/>
</dbReference>
<dbReference type="STRING" id="537013.CLOSTMETH_00939"/>
<protein>
    <submittedName>
        <fullName evidence="1">Uncharacterized protein</fullName>
    </submittedName>
</protein>
<reference evidence="1 2" key="1">
    <citation type="submission" date="2009-01" db="EMBL/GenBank/DDBJ databases">
        <authorList>
            <person name="Fulton L."/>
            <person name="Clifton S."/>
            <person name="Fulton B."/>
            <person name="Xu J."/>
            <person name="Minx P."/>
            <person name="Pepin K.H."/>
            <person name="Johnson M."/>
            <person name="Bhonagiri V."/>
            <person name="Nash W.E."/>
            <person name="Mardis E.R."/>
            <person name="Wilson R.K."/>
        </authorList>
    </citation>
    <scope>NUCLEOTIDE SEQUENCE [LARGE SCALE GENOMIC DNA]</scope>
    <source>
        <strain evidence="1 2">DSM 5476</strain>
    </source>
</reference>
<reference evidence="1 2" key="2">
    <citation type="submission" date="2009-02" db="EMBL/GenBank/DDBJ databases">
        <title>Draft genome sequence of Clostridium methylpentosum (DSM 5476).</title>
        <authorList>
            <person name="Sudarsanam P."/>
            <person name="Ley R."/>
            <person name="Guruge J."/>
            <person name="Turnbaugh P.J."/>
            <person name="Mahowald M."/>
            <person name="Liep D."/>
            <person name="Gordon J."/>
        </authorList>
    </citation>
    <scope>NUCLEOTIDE SEQUENCE [LARGE SCALE GENOMIC DNA]</scope>
    <source>
        <strain evidence="1 2">DSM 5476</strain>
    </source>
</reference>
<comment type="caution">
    <text evidence="1">The sequence shown here is derived from an EMBL/GenBank/DDBJ whole genome shotgun (WGS) entry which is preliminary data.</text>
</comment>
<sequence length="40" mass="4738">MHLQLEYPRGWLCAKLFLSFIQRPPFGSSAVPRPQFLNYQ</sequence>
<dbReference type="EMBL" id="ACEC01000035">
    <property type="protein sequence ID" value="EEG31393.1"/>
    <property type="molecule type" value="Genomic_DNA"/>
</dbReference>
<keyword evidence="2" id="KW-1185">Reference proteome</keyword>
<dbReference type="AlphaFoldDB" id="C0EAS5"/>
<accession>C0EAS5</accession>
<dbReference type="HOGENOM" id="CLU_3287463_0_0_9"/>
<organism evidence="1 2">
    <name type="scientific">[Clostridium] methylpentosum DSM 5476</name>
    <dbReference type="NCBI Taxonomy" id="537013"/>
    <lineage>
        <taxon>Bacteria</taxon>
        <taxon>Bacillati</taxon>
        <taxon>Bacillota</taxon>
        <taxon>Clostridia</taxon>
        <taxon>Eubacteriales</taxon>
        <taxon>Oscillospiraceae</taxon>
        <taxon>Oscillospiraceae incertae sedis</taxon>
    </lineage>
</organism>
<evidence type="ECO:0000313" key="2">
    <source>
        <dbReference type="Proteomes" id="UP000003340"/>
    </source>
</evidence>
<proteinExistence type="predicted"/>
<evidence type="ECO:0000313" key="1">
    <source>
        <dbReference type="EMBL" id="EEG31393.1"/>
    </source>
</evidence>
<gene>
    <name evidence="1" type="ORF">CLOSTMETH_00939</name>
</gene>